<gene>
    <name evidence="1" type="ORF">J42TS3_42430</name>
</gene>
<name>A0ABQ4MGX1_9BACL</name>
<sequence length="67" mass="7413">MANQALKKRLEKLEQAIRDKGFIPVVLIGPGDELPPGITDKTIIIIDDIGCDDEDDLQDQEGIAWPQ</sequence>
<organism evidence="1 2">
    <name type="scientific">Paenibacillus vini</name>
    <dbReference type="NCBI Taxonomy" id="1476024"/>
    <lineage>
        <taxon>Bacteria</taxon>
        <taxon>Bacillati</taxon>
        <taxon>Bacillota</taxon>
        <taxon>Bacilli</taxon>
        <taxon>Bacillales</taxon>
        <taxon>Paenibacillaceae</taxon>
        <taxon>Paenibacillus</taxon>
    </lineage>
</organism>
<comment type="caution">
    <text evidence="1">The sequence shown here is derived from an EMBL/GenBank/DDBJ whole genome shotgun (WGS) entry which is preliminary data.</text>
</comment>
<keyword evidence="2" id="KW-1185">Reference proteome</keyword>
<accession>A0ABQ4MGX1</accession>
<evidence type="ECO:0000313" key="2">
    <source>
        <dbReference type="Proteomes" id="UP000679992"/>
    </source>
</evidence>
<proteinExistence type="predicted"/>
<reference evidence="1 2" key="1">
    <citation type="submission" date="2021-03" db="EMBL/GenBank/DDBJ databases">
        <title>Antimicrobial resistance genes in bacteria isolated from Japanese honey, and their potential for conferring macrolide and lincosamide resistance in the American foulbrood pathogen Paenibacillus larvae.</title>
        <authorList>
            <person name="Okamoto M."/>
            <person name="Kumagai M."/>
            <person name="Kanamori H."/>
            <person name="Takamatsu D."/>
        </authorList>
    </citation>
    <scope>NUCLEOTIDE SEQUENCE [LARGE SCALE GENOMIC DNA]</scope>
    <source>
        <strain evidence="1 2">J42TS3</strain>
    </source>
</reference>
<evidence type="ECO:0000313" key="1">
    <source>
        <dbReference type="EMBL" id="GIP55208.1"/>
    </source>
</evidence>
<protein>
    <submittedName>
        <fullName evidence="1">Uncharacterized protein</fullName>
    </submittedName>
</protein>
<dbReference type="RefSeq" id="WP_213656244.1">
    <property type="nucleotide sequence ID" value="NZ_BOSL01000016.1"/>
</dbReference>
<dbReference type="Proteomes" id="UP000679992">
    <property type="component" value="Unassembled WGS sequence"/>
</dbReference>
<dbReference type="EMBL" id="BOSL01000016">
    <property type="protein sequence ID" value="GIP55208.1"/>
    <property type="molecule type" value="Genomic_DNA"/>
</dbReference>